<organism evidence="2 3">
    <name type="scientific">Euplotes crassus</name>
    <dbReference type="NCBI Taxonomy" id="5936"/>
    <lineage>
        <taxon>Eukaryota</taxon>
        <taxon>Sar</taxon>
        <taxon>Alveolata</taxon>
        <taxon>Ciliophora</taxon>
        <taxon>Intramacronucleata</taxon>
        <taxon>Spirotrichea</taxon>
        <taxon>Hypotrichia</taxon>
        <taxon>Euplotida</taxon>
        <taxon>Euplotidae</taxon>
        <taxon>Moneuplotes</taxon>
    </lineage>
</organism>
<comment type="caution">
    <text evidence="2">The sequence shown here is derived from an EMBL/GenBank/DDBJ whole genome shotgun (WGS) entry which is preliminary data.</text>
</comment>
<protein>
    <submittedName>
        <fullName evidence="2">Uncharacterized protein</fullName>
    </submittedName>
</protein>
<reference evidence="2" key="1">
    <citation type="submission" date="2023-07" db="EMBL/GenBank/DDBJ databases">
        <authorList>
            <consortium name="AG Swart"/>
            <person name="Singh M."/>
            <person name="Singh A."/>
            <person name="Seah K."/>
            <person name="Emmerich C."/>
        </authorList>
    </citation>
    <scope>NUCLEOTIDE SEQUENCE</scope>
    <source>
        <strain evidence="2">DP1</strain>
    </source>
</reference>
<evidence type="ECO:0000313" key="2">
    <source>
        <dbReference type="EMBL" id="CAI2374407.1"/>
    </source>
</evidence>
<feature type="region of interest" description="Disordered" evidence="1">
    <location>
        <begin position="280"/>
        <end position="299"/>
    </location>
</feature>
<feature type="compositionally biased region" description="Polar residues" evidence="1">
    <location>
        <begin position="286"/>
        <end position="297"/>
    </location>
</feature>
<dbReference type="EMBL" id="CAMPGE010015806">
    <property type="protein sequence ID" value="CAI2374407.1"/>
    <property type="molecule type" value="Genomic_DNA"/>
</dbReference>
<name>A0AAD2CZ20_EUPCR</name>
<evidence type="ECO:0000256" key="1">
    <source>
        <dbReference type="SAM" id="MobiDB-lite"/>
    </source>
</evidence>
<accession>A0AAD2CZ20</accession>
<evidence type="ECO:0000313" key="3">
    <source>
        <dbReference type="Proteomes" id="UP001295684"/>
    </source>
</evidence>
<gene>
    <name evidence="2" type="ORF">ECRASSUSDP1_LOCUS15759</name>
</gene>
<keyword evidence="3" id="KW-1185">Reference proteome</keyword>
<dbReference type="AlphaFoldDB" id="A0AAD2CZ20"/>
<sequence length="338" mass="39808">MSNHGLEKDEATWLKYISKIISKKMVEEPQERLTIDLTKKNTISVPTLEKLQFNYENSQEARDYNLAKTMKTALDVYYKEMLNKGELCPEIETSLDLENEEAIKALRPQSALTFTQYMKKHPETSADPVKRRKMVKRVLRNPKKYIYYKDINITRQKMKSEAKKKKILKYNFLSAKELFHQEMNIGFEKFCPNLEVPKALIPTERYGRNNTIKPGAFDKYFHQRNSEIRGSLRNKSTQKTKKGLTLKSINDNNNILRVRKRRNSQEPVKNFGFRYTHPKDTRITKRSLQPSISTQAPASRKRSSWDNFILKIQPELTISKSKFIKFYNIPRSSLKQRA</sequence>
<dbReference type="Proteomes" id="UP001295684">
    <property type="component" value="Unassembled WGS sequence"/>
</dbReference>
<proteinExistence type="predicted"/>